<comment type="subcellular location">
    <subcellularLocation>
        <location evidence="1">Secreted</location>
    </subcellularLocation>
</comment>
<sequence length="447" mass="49648">MVSSERMDLNRWLYVCPGNPVVLRYWQESSVTADWVKPDKSSGQTVETTAYVLLTMLLKGRIHYANPIMTWLTQDQHYGEGLYSIKDVVLTLEAITEYSRVVPRATLDQDINIRYTRKGALGRVQLSLSRPVATPIQISKSDDIIVSTGYGRGVSSVKLKTVYYQTTASTQTRCNFDLTIDIVGPDVSSNPTMRAPHLVACVKYKPPPNEMYTESTLTVMKIQLPTGVEPYLEDLKQFSDEDDSVISHYELQGDTAIIQMVSVPSDVFQCVGFRVRTRFRVIGAAESLLTVTEPQDKAACASYRGTVDSTLTADKRTEETCQPHIKYAYKVTVKSSAAEGDFMTYTATIAEVLKKSKEFEVLGPGTELDLVKKATCNGVDLQNSKQYLVMGSSGSEVTHSGSFKYRLPLDSEALVEVWPAACSSPECQDYSSHLSNYTLDLQLFGCP</sequence>
<dbReference type="AlphaFoldDB" id="A0AAV9SN46"/>
<dbReference type="Gene3D" id="2.40.50.120">
    <property type="match status" value="1"/>
</dbReference>
<protein>
    <recommendedName>
        <fullName evidence="4">NTR domain-containing protein</fullName>
    </recommendedName>
</protein>
<dbReference type="InterPro" id="IPR009048">
    <property type="entry name" value="A-macroglobulin_rcpt-bd"/>
</dbReference>
<feature type="domain" description="NTR" evidence="4">
    <location>
        <begin position="300"/>
        <end position="446"/>
    </location>
</feature>
<dbReference type="SUPFAM" id="SSF48239">
    <property type="entry name" value="Terpenoid cyclases/Protein prenyltransferases"/>
    <property type="match status" value="1"/>
</dbReference>
<dbReference type="SUPFAM" id="SSF49410">
    <property type="entry name" value="Alpha-macroglobulin receptor domain"/>
    <property type="match status" value="1"/>
</dbReference>
<dbReference type="Proteomes" id="UP001311232">
    <property type="component" value="Unassembled WGS sequence"/>
</dbReference>
<dbReference type="InterPro" id="IPR018933">
    <property type="entry name" value="Netrin_module_non-TIMP"/>
</dbReference>
<proteinExistence type="predicted"/>
<dbReference type="InterPro" id="IPR048843">
    <property type="entry name" value="C5_CUB"/>
</dbReference>
<dbReference type="Pfam" id="PF07677">
    <property type="entry name" value="A2M_recep"/>
    <property type="match status" value="1"/>
</dbReference>
<gene>
    <name evidence="5" type="ORF">CRENBAI_001790</name>
</gene>
<dbReference type="PANTHER" id="PTHR11412:SF83">
    <property type="entry name" value="COMPLEMENT C5"/>
    <property type="match status" value="1"/>
</dbReference>
<dbReference type="SUPFAM" id="SSF50242">
    <property type="entry name" value="TIMP-like"/>
    <property type="match status" value="1"/>
</dbReference>
<evidence type="ECO:0000313" key="5">
    <source>
        <dbReference type="EMBL" id="KAK5622548.1"/>
    </source>
</evidence>
<name>A0AAV9SN46_9TELE</name>
<keyword evidence="2" id="KW-0964">Secreted</keyword>
<organism evidence="5 6">
    <name type="scientific">Crenichthys baileyi</name>
    <name type="common">White River springfish</name>
    <dbReference type="NCBI Taxonomy" id="28760"/>
    <lineage>
        <taxon>Eukaryota</taxon>
        <taxon>Metazoa</taxon>
        <taxon>Chordata</taxon>
        <taxon>Craniata</taxon>
        <taxon>Vertebrata</taxon>
        <taxon>Euteleostomi</taxon>
        <taxon>Actinopterygii</taxon>
        <taxon>Neopterygii</taxon>
        <taxon>Teleostei</taxon>
        <taxon>Neoteleostei</taxon>
        <taxon>Acanthomorphata</taxon>
        <taxon>Ovalentaria</taxon>
        <taxon>Atherinomorphae</taxon>
        <taxon>Cyprinodontiformes</taxon>
        <taxon>Goodeidae</taxon>
        <taxon>Crenichthys</taxon>
    </lineage>
</organism>
<dbReference type="EMBL" id="JAHHUM010000104">
    <property type="protein sequence ID" value="KAK5622548.1"/>
    <property type="molecule type" value="Genomic_DNA"/>
</dbReference>
<evidence type="ECO:0000259" key="4">
    <source>
        <dbReference type="PROSITE" id="PS50189"/>
    </source>
</evidence>
<dbReference type="GO" id="GO:0005615">
    <property type="term" value="C:extracellular space"/>
    <property type="evidence" value="ECO:0007669"/>
    <property type="project" value="InterPro"/>
</dbReference>
<evidence type="ECO:0000313" key="6">
    <source>
        <dbReference type="Proteomes" id="UP001311232"/>
    </source>
</evidence>
<dbReference type="InterPro" id="IPR036595">
    <property type="entry name" value="A-macroglobulin_rcpt-bd_sf"/>
</dbReference>
<keyword evidence="3" id="KW-1015">Disulfide bond</keyword>
<dbReference type="PANTHER" id="PTHR11412">
    <property type="entry name" value="MACROGLOBULIN / COMPLEMENT"/>
    <property type="match status" value="1"/>
</dbReference>
<comment type="caution">
    <text evidence="5">The sequence shown here is derived from an EMBL/GenBank/DDBJ whole genome shotgun (WGS) entry which is preliminary data.</text>
</comment>
<dbReference type="Gene3D" id="2.60.120.1540">
    <property type="match status" value="1"/>
</dbReference>
<evidence type="ECO:0000256" key="2">
    <source>
        <dbReference type="ARBA" id="ARBA00022525"/>
    </source>
</evidence>
<dbReference type="PROSITE" id="PS50189">
    <property type="entry name" value="NTR"/>
    <property type="match status" value="1"/>
</dbReference>
<dbReference type="InterPro" id="IPR008993">
    <property type="entry name" value="TIMP-like_OB-fold"/>
</dbReference>
<dbReference type="Gene3D" id="2.60.40.690">
    <property type="entry name" value="Alpha-macroglobulin, receptor-binding domain"/>
    <property type="match status" value="1"/>
</dbReference>
<evidence type="ECO:0000256" key="1">
    <source>
        <dbReference type="ARBA" id="ARBA00004613"/>
    </source>
</evidence>
<dbReference type="InterPro" id="IPR050473">
    <property type="entry name" value="A2M/Complement_sys"/>
</dbReference>
<accession>A0AAV9SN46</accession>
<dbReference type="SMART" id="SM00643">
    <property type="entry name" value="C345C"/>
    <property type="match status" value="1"/>
</dbReference>
<dbReference type="Pfam" id="PF01759">
    <property type="entry name" value="NTR"/>
    <property type="match status" value="1"/>
</dbReference>
<dbReference type="InterPro" id="IPR008930">
    <property type="entry name" value="Terpenoid_cyclase/PrenylTrfase"/>
</dbReference>
<reference evidence="5 6" key="1">
    <citation type="submission" date="2021-06" db="EMBL/GenBank/DDBJ databases">
        <authorList>
            <person name="Palmer J.M."/>
        </authorList>
    </citation>
    <scope>NUCLEOTIDE SEQUENCE [LARGE SCALE GENOMIC DNA]</scope>
    <source>
        <strain evidence="5 6">MEX-2019</strain>
        <tissue evidence="5">Muscle</tissue>
    </source>
</reference>
<dbReference type="Pfam" id="PF21309">
    <property type="entry name" value="C5_CUB"/>
    <property type="match status" value="1"/>
</dbReference>
<dbReference type="SMART" id="SM01361">
    <property type="entry name" value="A2M_recep"/>
    <property type="match status" value="1"/>
</dbReference>
<dbReference type="InterPro" id="IPR011626">
    <property type="entry name" value="Alpha-macroglobulin_TED"/>
</dbReference>
<keyword evidence="6" id="KW-1185">Reference proteome</keyword>
<dbReference type="Pfam" id="PF07678">
    <property type="entry name" value="TED_complement"/>
    <property type="match status" value="1"/>
</dbReference>
<dbReference type="InterPro" id="IPR001134">
    <property type="entry name" value="Netrin_domain"/>
</dbReference>
<evidence type="ECO:0000256" key="3">
    <source>
        <dbReference type="ARBA" id="ARBA00023157"/>
    </source>
</evidence>